<dbReference type="NCBIfam" id="TIGR00008">
    <property type="entry name" value="infA"/>
    <property type="match status" value="1"/>
</dbReference>
<feature type="region of interest" description="Disordered" evidence="6">
    <location>
        <begin position="70"/>
        <end position="90"/>
    </location>
</feature>
<comment type="function">
    <text evidence="4">One of the essential components for the initiation of protein synthesis. Stabilizes the binding of IF-2 and IF-3 on the 30S subunit to which N-formylmethionyl-tRNA(fMet) subsequently binds. Helps modulate mRNA selection, yielding the 30S pre-initiation complex (PIC). Upon addition of the 50S ribosomal subunit IF-1, IF-2 and IF-3 are released leaving the mature 70S translation initiation complex.</text>
</comment>
<comment type="subunit">
    <text evidence="4">Component of the 30S ribosomal translation pre-initiation complex which assembles on the 30S ribosome in the order IF-2 and IF-3, IF-1 and N-formylmethionyl-tRNA(fMet); mRNA recruitment can occur at any time during PIC assembly.</text>
</comment>
<dbReference type="EMBL" id="CP157484">
    <property type="protein sequence ID" value="XBO41043.1"/>
    <property type="molecule type" value="Genomic_DNA"/>
</dbReference>
<accession>A0AAU7JLA7</accession>
<dbReference type="HAMAP" id="MF_00075">
    <property type="entry name" value="IF_1"/>
    <property type="match status" value="1"/>
</dbReference>
<dbReference type="FunFam" id="2.40.50.140:FF:000002">
    <property type="entry name" value="Translation initiation factor IF-1"/>
    <property type="match status" value="1"/>
</dbReference>
<dbReference type="PROSITE" id="PS50832">
    <property type="entry name" value="S1_IF1_TYPE"/>
    <property type="match status" value="1"/>
</dbReference>
<feature type="domain" description="S1-like" evidence="7">
    <location>
        <begin position="1"/>
        <end position="72"/>
    </location>
</feature>
<dbReference type="PANTHER" id="PTHR33370:SF1">
    <property type="entry name" value="TRANSLATION INITIATION FACTOR IF-1, CHLOROPLASTIC"/>
    <property type="match status" value="1"/>
</dbReference>
<evidence type="ECO:0000256" key="6">
    <source>
        <dbReference type="SAM" id="MobiDB-lite"/>
    </source>
</evidence>
<keyword evidence="3 4" id="KW-0648">Protein biosynthesis</keyword>
<comment type="subcellular location">
    <subcellularLocation>
        <location evidence="4">Cytoplasm</location>
    </subcellularLocation>
</comment>
<keyword evidence="4" id="KW-0963">Cytoplasm</keyword>
<dbReference type="AlphaFoldDB" id="A0AAU7JLA7"/>
<keyword evidence="2 4" id="KW-0396">Initiation factor</keyword>
<keyword evidence="4" id="KW-0694">RNA-binding</keyword>
<dbReference type="InterPro" id="IPR012340">
    <property type="entry name" value="NA-bd_OB-fold"/>
</dbReference>
<dbReference type="PANTHER" id="PTHR33370">
    <property type="entry name" value="TRANSLATION INITIATION FACTOR IF-1, CHLOROPLASTIC"/>
    <property type="match status" value="1"/>
</dbReference>
<dbReference type="GO" id="GO:0019843">
    <property type="term" value="F:rRNA binding"/>
    <property type="evidence" value="ECO:0007669"/>
    <property type="project" value="UniProtKB-UniRule"/>
</dbReference>
<evidence type="ECO:0000256" key="3">
    <source>
        <dbReference type="ARBA" id="ARBA00022917"/>
    </source>
</evidence>
<organism evidence="8">
    <name type="scientific">Alsobacter sp. KACC 23698</name>
    <dbReference type="NCBI Taxonomy" id="3149229"/>
    <lineage>
        <taxon>Bacteria</taxon>
        <taxon>Pseudomonadati</taxon>
        <taxon>Pseudomonadota</taxon>
        <taxon>Alphaproteobacteria</taxon>
        <taxon>Hyphomicrobiales</taxon>
        <taxon>Alsobacteraceae</taxon>
        <taxon>Alsobacter</taxon>
    </lineage>
</organism>
<gene>
    <name evidence="4 8" type="primary">infA</name>
    <name evidence="8" type="ORF">ABEG18_09865</name>
</gene>
<evidence type="ECO:0000256" key="5">
    <source>
        <dbReference type="NCBIfam" id="TIGR00008"/>
    </source>
</evidence>
<keyword evidence="4" id="KW-0699">rRNA-binding</keyword>
<dbReference type="InterPro" id="IPR004368">
    <property type="entry name" value="TIF_IF1"/>
</dbReference>
<dbReference type="SUPFAM" id="SSF50249">
    <property type="entry name" value="Nucleic acid-binding proteins"/>
    <property type="match status" value="1"/>
</dbReference>
<dbReference type="Gene3D" id="2.40.50.140">
    <property type="entry name" value="Nucleic acid-binding proteins"/>
    <property type="match status" value="1"/>
</dbReference>
<sequence>MAKEELMEFEGQVTEILPDARFRVRLESGHELIAYTAGKMKKFRIKTLTGDRVTVEMSPYDLDKGRLIYRHKDERPAGPGGARRPPFRRR</sequence>
<dbReference type="RefSeq" id="WP_406857895.1">
    <property type="nucleotide sequence ID" value="NZ_CP157484.1"/>
</dbReference>
<name>A0AAU7JLA7_9HYPH</name>
<protein>
    <recommendedName>
        <fullName evidence="4 5">Translation initiation factor IF-1</fullName>
    </recommendedName>
</protein>
<evidence type="ECO:0000259" key="7">
    <source>
        <dbReference type="PROSITE" id="PS50832"/>
    </source>
</evidence>
<dbReference type="InterPro" id="IPR006196">
    <property type="entry name" value="RNA-binding_domain_S1_IF1"/>
</dbReference>
<evidence type="ECO:0000256" key="1">
    <source>
        <dbReference type="ARBA" id="ARBA00010939"/>
    </source>
</evidence>
<dbReference type="GO" id="GO:0043022">
    <property type="term" value="F:ribosome binding"/>
    <property type="evidence" value="ECO:0007669"/>
    <property type="project" value="UniProtKB-UniRule"/>
</dbReference>
<dbReference type="Pfam" id="PF01176">
    <property type="entry name" value="eIF-1a"/>
    <property type="match status" value="1"/>
</dbReference>
<evidence type="ECO:0000256" key="2">
    <source>
        <dbReference type="ARBA" id="ARBA00022540"/>
    </source>
</evidence>
<comment type="similarity">
    <text evidence="1 4">Belongs to the IF-1 family.</text>
</comment>
<dbReference type="GO" id="GO:0003743">
    <property type="term" value="F:translation initiation factor activity"/>
    <property type="evidence" value="ECO:0007669"/>
    <property type="project" value="UniProtKB-UniRule"/>
</dbReference>
<evidence type="ECO:0000256" key="4">
    <source>
        <dbReference type="HAMAP-Rule" id="MF_00075"/>
    </source>
</evidence>
<dbReference type="CDD" id="cd04451">
    <property type="entry name" value="S1_IF1"/>
    <property type="match status" value="1"/>
</dbReference>
<dbReference type="GO" id="GO:0005829">
    <property type="term" value="C:cytosol"/>
    <property type="evidence" value="ECO:0007669"/>
    <property type="project" value="TreeGrafter"/>
</dbReference>
<evidence type="ECO:0000313" key="8">
    <source>
        <dbReference type="EMBL" id="XBO41043.1"/>
    </source>
</evidence>
<proteinExistence type="inferred from homology"/>
<reference evidence="8" key="1">
    <citation type="submission" date="2024-05" db="EMBL/GenBank/DDBJ databases">
        <authorList>
            <person name="Kim S."/>
            <person name="Heo J."/>
            <person name="Choi H."/>
            <person name="Choi Y."/>
            <person name="Kwon S.-W."/>
            <person name="Kim Y."/>
        </authorList>
    </citation>
    <scope>NUCLEOTIDE SEQUENCE</scope>
    <source>
        <strain evidence="8">KACC 23698</strain>
    </source>
</reference>